<dbReference type="CDD" id="cd00077">
    <property type="entry name" value="HDc"/>
    <property type="match status" value="1"/>
</dbReference>
<dbReference type="SMART" id="SM00065">
    <property type="entry name" value="GAF"/>
    <property type="match status" value="1"/>
</dbReference>
<dbReference type="InterPro" id="IPR037522">
    <property type="entry name" value="HD_GYP_dom"/>
</dbReference>
<dbReference type="SUPFAM" id="SSF55781">
    <property type="entry name" value="GAF domain-like"/>
    <property type="match status" value="1"/>
</dbReference>
<feature type="domain" description="HD-GYP" evidence="2">
    <location>
        <begin position="189"/>
        <end position="386"/>
    </location>
</feature>
<dbReference type="PANTHER" id="PTHR45228">
    <property type="entry name" value="CYCLIC DI-GMP PHOSPHODIESTERASE TM_0186-RELATED"/>
    <property type="match status" value="1"/>
</dbReference>
<dbReference type="SUPFAM" id="SSF109604">
    <property type="entry name" value="HD-domain/PDEase-like"/>
    <property type="match status" value="1"/>
</dbReference>
<dbReference type="SMART" id="SM00471">
    <property type="entry name" value="HDc"/>
    <property type="match status" value="1"/>
</dbReference>
<comment type="caution">
    <text evidence="3">The sequence shown here is derived from an EMBL/GenBank/DDBJ whole genome shotgun (WGS) entry which is preliminary data.</text>
</comment>
<evidence type="ECO:0000313" key="3">
    <source>
        <dbReference type="EMBL" id="TFE91354.1"/>
    </source>
</evidence>
<evidence type="ECO:0000259" key="2">
    <source>
        <dbReference type="PROSITE" id="PS51832"/>
    </source>
</evidence>
<dbReference type="FunFam" id="1.10.3210.10:FF:000018">
    <property type="entry name" value="Two-component system response regulator"/>
    <property type="match status" value="1"/>
</dbReference>
<dbReference type="Pfam" id="PF01590">
    <property type="entry name" value="GAF"/>
    <property type="match status" value="1"/>
</dbReference>
<evidence type="ECO:0000313" key="4">
    <source>
        <dbReference type="Proteomes" id="UP000298246"/>
    </source>
</evidence>
<keyword evidence="4" id="KW-1185">Reference proteome</keyword>
<dbReference type="EMBL" id="MYFO01000002">
    <property type="protein sequence ID" value="TFE91354.1"/>
    <property type="molecule type" value="Genomic_DNA"/>
</dbReference>
<accession>A0A4Y8Q9P7</accession>
<dbReference type="GO" id="GO:0004112">
    <property type="term" value="F:cyclic-nucleotide phosphodiesterase activity"/>
    <property type="evidence" value="ECO:0007669"/>
    <property type="project" value="UniProtKB-ARBA"/>
</dbReference>
<dbReference type="Proteomes" id="UP000298246">
    <property type="component" value="Unassembled WGS sequence"/>
</dbReference>
<proteinExistence type="predicted"/>
<dbReference type="Pfam" id="PF13487">
    <property type="entry name" value="HD_5"/>
    <property type="match status" value="1"/>
</dbReference>
<dbReference type="Gene3D" id="1.10.3210.10">
    <property type="entry name" value="Hypothetical protein af1432"/>
    <property type="match status" value="1"/>
</dbReference>
<dbReference type="InterPro" id="IPR029016">
    <property type="entry name" value="GAF-like_dom_sf"/>
</dbReference>
<gene>
    <name evidence="3" type="ORF">B5M42_02610</name>
</gene>
<name>A0A4Y8Q9P7_9BACL</name>
<dbReference type="InterPro" id="IPR003018">
    <property type="entry name" value="GAF"/>
</dbReference>
<dbReference type="GO" id="GO:0009214">
    <property type="term" value="P:cyclic nucleotide catabolic process"/>
    <property type="evidence" value="ECO:0007669"/>
    <property type="project" value="UniProtKB-ARBA"/>
</dbReference>
<evidence type="ECO:0000256" key="1">
    <source>
        <dbReference type="ARBA" id="ARBA00022801"/>
    </source>
</evidence>
<dbReference type="PANTHER" id="PTHR45228:SF9">
    <property type="entry name" value="3'3'-CGAMP-SPECIFIC PHOSPHODIESTERASE 2"/>
    <property type="match status" value="1"/>
</dbReference>
<sequence>MEYDILDFVPRRKRDLEPQEMLRVIFDYAAKIANERNLDNVLMLMADMGRDMIVSDRCTVWLLDRNKNELWSKVAHGVSEIRIPSTAGLVGYAVTHDQAVFIDDAYTNEEYREYLLNGALRTDQLTGYTTKALMVIPFRNNEGEIMGAYQAINKLTESEQFSEKDMEYLTLAASYAGKSLESALLTHEIEETQKEIIFTMGEIGESRSKETGNHVKRVAEYSYILALGLGMSQEEADLLKMASPMHDIGKVAIPDAVLKKPGKLTEEEFAIMQSHTQIGYNLLKNSKRHILKTAAIVAYEHHEKWNGRGYPRGLKGDETHIYGRITAIADVFDALGSERVYKKAWELDRILNLFKEERGEHFDPRVVDVFFEQLPNLLRIRDEYSDVALEEKALEAQDSN</sequence>
<keyword evidence="1" id="KW-0378">Hydrolase</keyword>
<dbReference type="OrthoDB" id="9759601at2"/>
<reference evidence="3 4" key="1">
    <citation type="submission" date="2017-03" db="EMBL/GenBank/DDBJ databases">
        <title>Isolation of Levoglucosan Utilizing Bacteria.</title>
        <authorList>
            <person name="Arya A.S."/>
        </authorList>
    </citation>
    <scope>NUCLEOTIDE SEQUENCE [LARGE SCALE GENOMIC DNA]</scope>
    <source>
        <strain evidence="3 4">MEC069</strain>
    </source>
</reference>
<dbReference type="Gene3D" id="3.30.450.40">
    <property type="match status" value="1"/>
</dbReference>
<dbReference type="InterPro" id="IPR052020">
    <property type="entry name" value="Cyclic_di-GMP/3'3'-cGAMP_PDE"/>
</dbReference>
<protein>
    <recommendedName>
        <fullName evidence="2">HD-GYP domain-containing protein</fullName>
    </recommendedName>
</protein>
<dbReference type="PROSITE" id="PS51832">
    <property type="entry name" value="HD_GYP"/>
    <property type="match status" value="1"/>
</dbReference>
<organism evidence="3 4">
    <name type="scientific">Paenibacillus athensensis</name>
    <dbReference type="NCBI Taxonomy" id="1967502"/>
    <lineage>
        <taxon>Bacteria</taxon>
        <taxon>Bacillati</taxon>
        <taxon>Bacillota</taxon>
        <taxon>Bacilli</taxon>
        <taxon>Bacillales</taxon>
        <taxon>Paenibacillaceae</taxon>
        <taxon>Paenibacillus</taxon>
    </lineage>
</organism>
<dbReference type="RefSeq" id="WP_134749415.1">
    <property type="nucleotide sequence ID" value="NZ_MYFO02000004.1"/>
</dbReference>
<dbReference type="AlphaFoldDB" id="A0A4Y8Q9P7"/>
<dbReference type="InterPro" id="IPR003607">
    <property type="entry name" value="HD/PDEase_dom"/>
</dbReference>